<feature type="region of interest" description="Disordered" evidence="1">
    <location>
        <begin position="97"/>
        <end position="128"/>
    </location>
</feature>
<feature type="non-terminal residue" evidence="3">
    <location>
        <position position="128"/>
    </location>
</feature>
<name>A0AAV1Q1D6_SCOSC</name>
<feature type="compositionally biased region" description="Polar residues" evidence="1">
    <location>
        <begin position="112"/>
        <end position="128"/>
    </location>
</feature>
<dbReference type="AlphaFoldDB" id="A0AAV1Q1D6"/>
<dbReference type="SUPFAM" id="SSF48726">
    <property type="entry name" value="Immunoglobulin"/>
    <property type="match status" value="1"/>
</dbReference>
<evidence type="ECO:0000256" key="1">
    <source>
        <dbReference type="SAM" id="MobiDB-lite"/>
    </source>
</evidence>
<feature type="non-terminal residue" evidence="3">
    <location>
        <position position="1"/>
    </location>
</feature>
<organism evidence="3 4">
    <name type="scientific">Scomber scombrus</name>
    <name type="common">Atlantic mackerel</name>
    <name type="synonym">Scomber vernalis</name>
    <dbReference type="NCBI Taxonomy" id="13677"/>
    <lineage>
        <taxon>Eukaryota</taxon>
        <taxon>Metazoa</taxon>
        <taxon>Chordata</taxon>
        <taxon>Craniata</taxon>
        <taxon>Vertebrata</taxon>
        <taxon>Euteleostomi</taxon>
        <taxon>Actinopterygii</taxon>
        <taxon>Neopterygii</taxon>
        <taxon>Teleostei</taxon>
        <taxon>Neoteleostei</taxon>
        <taxon>Acanthomorphata</taxon>
        <taxon>Pelagiaria</taxon>
        <taxon>Scombriformes</taxon>
        <taxon>Scombridae</taxon>
        <taxon>Scomber</taxon>
    </lineage>
</organism>
<evidence type="ECO:0000313" key="3">
    <source>
        <dbReference type="EMBL" id="CAK6976894.1"/>
    </source>
</evidence>
<accession>A0AAV1Q1D6</accession>
<sequence length="128" mass="14329">TEHKDTDKVKLSCSVSIYDECRHTVKWVYEGNDQDVNTQHMKESQSSCSATVEFTTSHLTETSKYSELFKCRVTDGNSGEVQQFIFIPSSSAVKTKSTRTKLLTTSTTTTTDMNQKAPTTNDTATKQK</sequence>
<dbReference type="Proteomes" id="UP001314229">
    <property type="component" value="Unassembled WGS sequence"/>
</dbReference>
<keyword evidence="4" id="KW-1185">Reference proteome</keyword>
<evidence type="ECO:0000259" key="2">
    <source>
        <dbReference type="PROSITE" id="PS50835"/>
    </source>
</evidence>
<gene>
    <name evidence="3" type="ORF">FSCOSCO3_A002873</name>
</gene>
<dbReference type="PROSITE" id="PS50835">
    <property type="entry name" value="IG_LIKE"/>
    <property type="match status" value="1"/>
</dbReference>
<evidence type="ECO:0000313" key="4">
    <source>
        <dbReference type="Proteomes" id="UP001314229"/>
    </source>
</evidence>
<feature type="compositionally biased region" description="Low complexity" evidence="1">
    <location>
        <begin position="100"/>
        <end position="111"/>
    </location>
</feature>
<dbReference type="InterPro" id="IPR036179">
    <property type="entry name" value="Ig-like_dom_sf"/>
</dbReference>
<dbReference type="EMBL" id="CAWUFR010000373">
    <property type="protein sequence ID" value="CAK6976894.1"/>
    <property type="molecule type" value="Genomic_DNA"/>
</dbReference>
<feature type="domain" description="Ig-like" evidence="2">
    <location>
        <begin position="1"/>
        <end position="82"/>
    </location>
</feature>
<dbReference type="InterPro" id="IPR007110">
    <property type="entry name" value="Ig-like_dom"/>
</dbReference>
<proteinExistence type="predicted"/>
<protein>
    <submittedName>
        <fullName evidence="3">Uncharacterized protein LOC121882147 isoform X2</fullName>
    </submittedName>
</protein>
<reference evidence="3 4" key="1">
    <citation type="submission" date="2024-01" db="EMBL/GenBank/DDBJ databases">
        <authorList>
            <person name="Alioto T."/>
            <person name="Alioto T."/>
            <person name="Gomez Garrido J."/>
        </authorList>
    </citation>
    <scope>NUCLEOTIDE SEQUENCE [LARGE SCALE GENOMIC DNA]</scope>
</reference>
<comment type="caution">
    <text evidence="3">The sequence shown here is derived from an EMBL/GenBank/DDBJ whole genome shotgun (WGS) entry which is preliminary data.</text>
</comment>